<evidence type="ECO:0000313" key="2">
    <source>
        <dbReference type="Proteomes" id="UP000499080"/>
    </source>
</evidence>
<dbReference type="SUPFAM" id="SSF54928">
    <property type="entry name" value="RNA-binding domain, RBD"/>
    <property type="match status" value="1"/>
</dbReference>
<dbReference type="InterPro" id="IPR035979">
    <property type="entry name" value="RBD_domain_sf"/>
</dbReference>
<keyword evidence="2" id="KW-1185">Reference proteome</keyword>
<evidence type="ECO:0000313" key="1">
    <source>
        <dbReference type="EMBL" id="GBO01267.1"/>
    </source>
</evidence>
<dbReference type="InterPro" id="IPR012677">
    <property type="entry name" value="Nucleotide-bd_a/b_plait_sf"/>
</dbReference>
<dbReference type="GO" id="GO:0003743">
    <property type="term" value="F:translation initiation factor activity"/>
    <property type="evidence" value="ECO:0007669"/>
    <property type="project" value="UniProtKB-KW"/>
</dbReference>
<dbReference type="OrthoDB" id="1748655at2759"/>
<dbReference type="Proteomes" id="UP000499080">
    <property type="component" value="Unassembled WGS sequence"/>
</dbReference>
<dbReference type="EMBL" id="BGPR01029480">
    <property type="protein sequence ID" value="GBO01267.1"/>
    <property type="molecule type" value="Genomic_DNA"/>
</dbReference>
<reference evidence="1 2" key="1">
    <citation type="journal article" date="2019" name="Sci. Rep.">
        <title>Orb-weaving spider Araneus ventricosus genome elucidates the spidroin gene catalogue.</title>
        <authorList>
            <person name="Kono N."/>
            <person name="Nakamura H."/>
            <person name="Ohtoshi R."/>
            <person name="Moran D.A.P."/>
            <person name="Shinohara A."/>
            <person name="Yoshida Y."/>
            <person name="Fujiwara M."/>
            <person name="Mori M."/>
            <person name="Tomita M."/>
            <person name="Arakawa K."/>
        </authorList>
    </citation>
    <scope>NUCLEOTIDE SEQUENCE [LARGE SCALE GENOMIC DNA]</scope>
</reference>
<dbReference type="AlphaFoldDB" id="A0A4Y2TPC6"/>
<accession>A0A4Y2TPC6</accession>
<keyword evidence="1" id="KW-0648">Protein biosynthesis</keyword>
<sequence length="158" mass="17831">MAANTKGKRKVKGKTLDLNTFLGEDQDAPTGYAVIQPRRFDWADTMENEDLDDRYTLDYKKEEKVVLPTAPKAARGPDVDMSKIPTSPPFTAFLGNLPYDVSEDDIANFFRRLEEQYQHFAESMQRRISGVIEAEGRLFLLGNNLRQPAGSSTVELIT</sequence>
<organism evidence="1 2">
    <name type="scientific">Araneus ventricosus</name>
    <name type="common">Orbweaver spider</name>
    <name type="synonym">Epeira ventricosa</name>
    <dbReference type="NCBI Taxonomy" id="182803"/>
    <lineage>
        <taxon>Eukaryota</taxon>
        <taxon>Metazoa</taxon>
        <taxon>Ecdysozoa</taxon>
        <taxon>Arthropoda</taxon>
        <taxon>Chelicerata</taxon>
        <taxon>Arachnida</taxon>
        <taxon>Araneae</taxon>
        <taxon>Araneomorphae</taxon>
        <taxon>Entelegynae</taxon>
        <taxon>Araneoidea</taxon>
        <taxon>Araneidae</taxon>
        <taxon>Araneus</taxon>
    </lineage>
</organism>
<comment type="caution">
    <text evidence="1">The sequence shown here is derived from an EMBL/GenBank/DDBJ whole genome shotgun (WGS) entry which is preliminary data.</text>
</comment>
<protein>
    <submittedName>
        <fullName evidence="1">Eukaryotic translation initiation factor 4B</fullName>
    </submittedName>
</protein>
<name>A0A4Y2TPC6_ARAVE</name>
<dbReference type="Gene3D" id="3.30.70.330">
    <property type="match status" value="1"/>
</dbReference>
<dbReference type="GO" id="GO:0003676">
    <property type="term" value="F:nucleic acid binding"/>
    <property type="evidence" value="ECO:0007669"/>
    <property type="project" value="InterPro"/>
</dbReference>
<proteinExistence type="predicted"/>
<gene>
    <name evidence="1" type="primary">Eif4b_0</name>
    <name evidence="1" type="ORF">AVEN_207431_1</name>
</gene>
<keyword evidence="1" id="KW-0396">Initiation factor</keyword>